<evidence type="ECO:0000313" key="5">
    <source>
        <dbReference type="EMBL" id="KAB8349448.1"/>
    </source>
</evidence>
<comment type="subcellular location">
    <subcellularLocation>
        <location evidence="1">Nucleus</location>
    </subcellularLocation>
</comment>
<feature type="compositionally biased region" description="Basic and acidic residues" evidence="3">
    <location>
        <begin position="637"/>
        <end position="647"/>
    </location>
</feature>
<feature type="region of interest" description="Disordered" evidence="3">
    <location>
        <begin position="575"/>
        <end position="647"/>
    </location>
</feature>
<protein>
    <recommendedName>
        <fullName evidence="4">DDT domain-containing protein</fullName>
    </recommendedName>
</protein>
<evidence type="ECO:0000256" key="3">
    <source>
        <dbReference type="SAM" id="MobiDB-lite"/>
    </source>
</evidence>
<dbReference type="GO" id="GO:0005634">
    <property type="term" value="C:nucleus"/>
    <property type="evidence" value="ECO:0007669"/>
    <property type="project" value="UniProtKB-SubCell"/>
</dbReference>
<evidence type="ECO:0000256" key="1">
    <source>
        <dbReference type="ARBA" id="ARBA00004123"/>
    </source>
</evidence>
<dbReference type="InterPro" id="IPR028941">
    <property type="entry name" value="WHIM2_dom"/>
</dbReference>
<dbReference type="Pfam" id="PF15613">
    <property type="entry name" value="WSD"/>
    <property type="match status" value="1"/>
</dbReference>
<dbReference type="InterPro" id="IPR018501">
    <property type="entry name" value="DDT_dom"/>
</dbReference>
<feature type="region of interest" description="Disordered" evidence="3">
    <location>
        <begin position="885"/>
        <end position="923"/>
    </location>
</feature>
<keyword evidence="2" id="KW-0539">Nucleus</keyword>
<feature type="compositionally biased region" description="Basic residues" evidence="3">
    <location>
        <begin position="893"/>
        <end position="903"/>
    </location>
</feature>
<dbReference type="AlphaFoldDB" id="A0A5N6KVS2"/>
<dbReference type="SMART" id="SM00571">
    <property type="entry name" value="DDT"/>
    <property type="match status" value="1"/>
</dbReference>
<gene>
    <name evidence="5" type="ORF">FH972_023475</name>
</gene>
<evidence type="ECO:0000313" key="6">
    <source>
        <dbReference type="Proteomes" id="UP000327013"/>
    </source>
</evidence>
<feature type="domain" description="DDT" evidence="4">
    <location>
        <begin position="319"/>
        <end position="382"/>
    </location>
</feature>
<dbReference type="PANTHER" id="PTHR32075:SF6">
    <property type="entry name" value="ISWI CHROMATIN-REMODELING COMPLEX SUBUNIT YPL216W-RELATED"/>
    <property type="match status" value="1"/>
</dbReference>
<proteinExistence type="predicted"/>
<evidence type="ECO:0000256" key="2">
    <source>
        <dbReference type="ARBA" id="ARBA00023242"/>
    </source>
</evidence>
<keyword evidence="6" id="KW-1185">Reference proteome</keyword>
<dbReference type="EMBL" id="VIBQ01000014">
    <property type="protein sequence ID" value="KAB8349448.1"/>
    <property type="molecule type" value="Genomic_DNA"/>
</dbReference>
<name>A0A5N6KVS2_9ROSI</name>
<dbReference type="PANTHER" id="PTHR32075">
    <property type="entry name" value="ISWI CHROMATIN-REMODELING COMPLEX SUBUNIT YPL216W-RELATED"/>
    <property type="match status" value="1"/>
</dbReference>
<dbReference type="PROSITE" id="PS50827">
    <property type="entry name" value="DDT"/>
    <property type="match status" value="1"/>
</dbReference>
<comment type="caution">
    <text evidence="5">The sequence shown here is derived from an EMBL/GenBank/DDBJ whole genome shotgun (WGS) entry which is preliminary data.</text>
</comment>
<evidence type="ECO:0000259" key="4">
    <source>
        <dbReference type="PROSITE" id="PS50827"/>
    </source>
</evidence>
<dbReference type="Pfam" id="PF02791">
    <property type="entry name" value="DDT"/>
    <property type="match status" value="1"/>
</dbReference>
<sequence>MVCLAVYTNGTFLADPCQVLERRTPVELRQEINLPNATKHTESQRIFTCEVTGHGGLTYEEARQSETFEHEFFPNEMVVWAPQGATKVDARIREKTSFPEIKNPDGSISRPATARYFVELLQGGDALLARTDELSRQRRHFNKTVIRQFVKNSVHPRESWTGAPWIVKEDIARNFHIPTDVPANLRHDAVLEEKKKSALAQRTAQHEDFIQELANEGKLPGISSGTVLNAEQLSHFYGMFIATQNDKNGKGIGRMANGGKTSVFQASLPKAMKPEPLKFPCDDLEIPIKKRNAVSRPQLKFLTSDTPSLAYVRLDSDPQPLTGDLLQIWHTLNVFAPLFVLDSFTFDDLVQALAIWNWDQPCELFSEIHCAVLKVIVDRTGELQVKSLVEVPSRYSEWETYLAPDAESSSETEDTVQIGVAATNEGPLTTVDKARILKAFPAPEDWTRRVGECLFQNDTWQFLMIGLLAQIATKSHEFRSICEELLAKLMPTEEDLDLTETSTRDLYAALDLASRVKILQLAMLHVPDTKGVRSFMEDCDREATETRKKKISWQSKKKPLVKEWQELDQQRKLLRPDASNSLDDQPIPAAIENDDTDADSDAEQVDDGKANDEDSESEEDITMLSRSSGRASMLKRKREEEAAEKELQKKVKVDLDDNTKYEKVLEEMATKAEDIKECEEEIKLHDNALRENACHRARKLGTDRYLNHYYWYERNGMAFGGDEDSSTADHGYANGCIWIQGPDELQAQNVVYLNAEQSEKYAKRTGIDITERRKRDEGKTQLQDANHWGFIDNPDDLDKLIAYLDERGRDEKALRKELKNWRGEIAHRMVKRQERMQRDEAIQDDDEEPVAVGVATRRKQEANRAEGRYSCLQWWNSMAANELGRLHSEGKRGKPGPKPKGSRQKQAAAAVVKELTTRSGRRR</sequence>
<dbReference type="GO" id="GO:0000781">
    <property type="term" value="C:chromosome, telomeric region"/>
    <property type="evidence" value="ECO:0007669"/>
    <property type="project" value="GOC"/>
</dbReference>
<dbReference type="GO" id="GO:0031509">
    <property type="term" value="P:subtelomeric heterochromatin formation"/>
    <property type="evidence" value="ECO:0007669"/>
    <property type="project" value="TreeGrafter"/>
</dbReference>
<feature type="compositionally biased region" description="Acidic residues" evidence="3">
    <location>
        <begin position="592"/>
        <end position="605"/>
    </location>
</feature>
<accession>A0A5N6KVS2</accession>
<organism evidence="5 6">
    <name type="scientific">Carpinus fangiana</name>
    <dbReference type="NCBI Taxonomy" id="176857"/>
    <lineage>
        <taxon>Eukaryota</taxon>
        <taxon>Viridiplantae</taxon>
        <taxon>Streptophyta</taxon>
        <taxon>Embryophyta</taxon>
        <taxon>Tracheophyta</taxon>
        <taxon>Spermatophyta</taxon>
        <taxon>Magnoliopsida</taxon>
        <taxon>eudicotyledons</taxon>
        <taxon>Gunneridae</taxon>
        <taxon>Pentapetalae</taxon>
        <taxon>rosids</taxon>
        <taxon>fabids</taxon>
        <taxon>Fagales</taxon>
        <taxon>Betulaceae</taxon>
        <taxon>Carpinus</taxon>
    </lineage>
</organism>
<reference evidence="5 6" key="1">
    <citation type="submission" date="2019-06" db="EMBL/GenBank/DDBJ databases">
        <title>A chromosomal-level reference genome of Carpinus fangiana (Coryloideae, Betulaceae).</title>
        <authorList>
            <person name="Yang X."/>
            <person name="Wang Z."/>
            <person name="Zhang L."/>
            <person name="Hao G."/>
            <person name="Liu J."/>
            <person name="Yang Y."/>
        </authorList>
    </citation>
    <scope>NUCLEOTIDE SEQUENCE [LARGE SCALE GENOMIC DNA]</scope>
    <source>
        <strain evidence="5">Cfa_2016G</strain>
        <tissue evidence="5">Leaf</tissue>
    </source>
</reference>
<dbReference type="Proteomes" id="UP000327013">
    <property type="component" value="Unassembled WGS sequence"/>
</dbReference>
<dbReference type="OrthoDB" id="332390at2759"/>